<proteinExistence type="predicted"/>
<evidence type="ECO:0000313" key="2">
    <source>
        <dbReference type="Proteomes" id="UP000075903"/>
    </source>
</evidence>
<dbReference type="VEuPathDB" id="VectorBase:AMEM018168"/>
<reference evidence="1" key="1">
    <citation type="submission" date="2020-05" db="UniProtKB">
        <authorList>
            <consortium name="EnsemblMetazoa"/>
        </authorList>
    </citation>
    <scope>IDENTIFICATION</scope>
    <source>
        <strain evidence="1">MAF</strain>
    </source>
</reference>
<keyword evidence="2" id="KW-1185">Reference proteome</keyword>
<organism evidence="1 2">
    <name type="scientific">Anopheles merus</name>
    <name type="common">Mosquito</name>
    <dbReference type="NCBI Taxonomy" id="30066"/>
    <lineage>
        <taxon>Eukaryota</taxon>
        <taxon>Metazoa</taxon>
        <taxon>Ecdysozoa</taxon>
        <taxon>Arthropoda</taxon>
        <taxon>Hexapoda</taxon>
        <taxon>Insecta</taxon>
        <taxon>Pterygota</taxon>
        <taxon>Neoptera</taxon>
        <taxon>Endopterygota</taxon>
        <taxon>Diptera</taxon>
        <taxon>Nematocera</taxon>
        <taxon>Culicoidea</taxon>
        <taxon>Culicidae</taxon>
        <taxon>Anophelinae</taxon>
        <taxon>Anopheles</taxon>
    </lineage>
</organism>
<accession>A0A182VNW7</accession>
<dbReference type="EnsemblMetazoa" id="AMEM018168-RA">
    <property type="protein sequence ID" value="AMEM018168-PA"/>
    <property type="gene ID" value="AMEM018168"/>
</dbReference>
<dbReference type="Proteomes" id="UP000075903">
    <property type="component" value="Unassembled WGS sequence"/>
</dbReference>
<name>A0A182VNW7_ANOME</name>
<protein>
    <submittedName>
        <fullName evidence="1">Uncharacterized protein</fullName>
    </submittedName>
</protein>
<sequence>MTHGIARAHMYSGMPKKMNINAQPSTISCRFHFHNQTKEGHNMRGLLPGCCLPGVGCCSLAVITQQLLPLSVTVVWVFSALDDWVVVSVVTGAAVTSANTTASGYRCWQSFLNAASCSSHWPK</sequence>
<dbReference type="PROSITE" id="PS51257">
    <property type="entry name" value="PROKAR_LIPOPROTEIN"/>
    <property type="match status" value="1"/>
</dbReference>
<evidence type="ECO:0000313" key="1">
    <source>
        <dbReference type="EnsemblMetazoa" id="AMEM018168-PA"/>
    </source>
</evidence>
<dbReference type="AlphaFoldDB" id="A0A182VNW7"/>